<accession>A0A0V0Z4J4</accession>
<reference evidence="1 2" key="1">
    <citation type="submission" date="2015-01" db="EMBL/GenBank/DDBJ databases">
        <title>Evolution of Trichinella species and genotypes.</title>
        <authorList>
            <person name="Korhonen P.K."/>
            <person name="Edoardo P."/>
            <person name="Giuseppe L.R."/>
            <person name="Gasser R.B."/>
        </authorList>
    </citation>
    <scope>NUCLEOTIDE SEQUENCE [LARGE SCALE GENOMIC DNA]</scope>
    <source>
        <strain evidence="1">ISS2496</strain>
    </source>
</reference>
<gene>
    <name evidence="1" type="ORF">T12_6379</name>
</gene>
<evidence type="ECO:0000313" key="1">
    <source>
        <dbReference type="EMBL" id="KRY07323.1"/>
    </source>
</evidence>
<comment type="caution">
    <text evidence="1">The sequence shown here is derived from an EMBL/GenBank/DDBJ whole genome shotgun (WGS) entry which is preliminary data.</text>
</comment>
<organism evidence="1 2">
    <name type="scientific">Trichinella patagoniensis</name>
    <dbReference type="NCBI Taxonomy" id="990121"/>
    <lineage>
        <taxon>Eukaryota</taxon>
        <taxon>Metazoa</taxon>
        <taxon>Ecdysozoa</taxon>
        <taxon>Nematoda</taxon>
        <taxon>Enoplea</taxon>
        <taxon>Dorylaimia</taxon>
        <taxon>Trichinellida</taxon>
        <taxon>Trichinellidae</taxon>
        <taxon>Trichinella</taxon>
    </lineage>
</organism>
<protein>
    <submittedName>
        <fullName evidence="1">Uncharacterized protein</fullName>
    </submittedName>
</protein>
<dbReference type="EMBL" id="JYDQ01000491">
    <property type="protein sequence ID" value="KRY07323.1"/>
    <property type="molecule type" value="Genomic_DNA"/>
</dbReference>
<keyword evidence="2" id="KW-1185">Reference proteome</keyword>
<proteinExistence type="predicted"/>
<sequence>MCTLRHTRPFTHVEWSESRFIIISIPNSLVYHPYLIILCQNITTNTNMFHLKPLPLDQNSEK</sequence>
<dbReference type="AlphaFoldDB" id="A0A0V0Z4J4"/>
<evidence type="ECO:0000313" key="2">
    <source>
        <dbReference type="Proteomes" id="UP000054783"/>
    </source>
</evidence>
<dbReference type="Proteomes" id="UP000054783">
    <property type="component" value="Unassembled WGS sequence"/>
</dbReference>
<name>A0A0V0Z4J4_9BILA</name>